<name>A0A934M6W6_9CLOT</name>
<keyword evidence="3" id="KW-1185">Reference proteome</keyword>
<dbReference type="RefSeq" id="WP_211142840.1">
    <property type="nucleotide sequence ID" value="NZ_JAEEGB010000013.1"/>
</dbReference>
<feature type="domain" description="Metallo-beta-lactamase" evidence="1">
    <location>
        <begin position="9"/>
        <end position="78"/>
    </location>
</feature>
<dbReference type="EMBL" id="JAEEGB010000013">
    <property type="protein sequence ID" value="MBI6873421.1"/>
    <property type="molecule type" value="Genomic_DNA"/>
</dbReference>
<organism evidence="2 3">
    <name type="scientific">Clostridium aciditolerans</name>
    <dbReference type="NCBI Taxonomy" id="339861"/>
    <lineage>
        <taxon>Bacteria</taxon>
        <taxon>Bacillati</taxon>
        <taxon>Bacillota</taxon>
        <taxon>Clostridia</taxon>
        <taxon>Eubacteriales</taxon>
        <taxon>Clostridiaceae</taxon>
        <taxon>Clostridium</taxon>
    </lineage>
</organism>
<dbReference type="PANTHER" id="PTHR30619:SF1">
    <property type="entry name" value="RECOMBINATION PROTEIN 2"/>
    <property type="match status" value="1"/>
</dbReference>
<dbReference type="InterPro" id="IPR036866">
    <property type="entry name" value="RibonucZ/Hydroxyglut_hydro"/>
</dbReference>
<dbReference type="AlphaFoldDB" id="A0A934M6W6"/>
<dbReference type="Proteomes" id="UP000622687">
    <property type="component" value="Unassembled WGS sequence"/>
</dbReference>
<dbReference type="InterPro" id="IPR052159">
    <property type="entry name" value="Competence_DNA_uptake"/>
</dbReference>
<dbReference type="InterPro" id="IPR001279">
    <property type="entry name" value="Metallo-B-lactamas"/>
</dbReference>
<evidence type="ECO:0000313" key="2">
    <source>
        <dbReference type="EMBL" id="MBI6873421.1"/>
    </source>
</evidence>
<accession>A0A934M6W6</accession>
<dbReference type="SUPFAM" id="SSF56281">
    <property type="entry name" value="Metallo-hydrolase/oxidoreductase"/>
    <property type="match status" value="1"/>
</dbReference>
<reference evidence="2" key="1">
    <citation type="submission" date="2020-12" db="EMBL/GenBank/DDBJ databases">
        <title>Clostridium thailandense sp. nov., a novel acetogenic bacterium isolated from peat land soil in Thailand.</title>
        <authorList>
            <person name="Chaikitkaew S."/>
            <person name="Birkeland N.K."/>
        </authorList>
    </citation>
    <scope>NUCLEOTIDE SEQUENCE</scope>
    <source>
        <strain evidence="2">DSM 17425</strain>
    </source>
</reference>
<comment type="caution">
    <text evidence="2">The sequence shown here is derived from an EMBL/GenBank/DDBJ whole genome shotgun (WGS) entry which is preliminary data.</text>
</comment>
<gene>
    <name evidence="2" type="ORF">I6U51_11985</name>
</gene>
<evidence type="ECO:0000313" key="3">
    <source>
        <dbReference type="Proteomes" id="UP000622687"/>
    </source>
</evidence>
<dbReference type="PANTHER" id="PTHR30619">
    <property type="entry name" value="DNA INTERNALIZATION/COMPETENCE PROTEIN COMEC/REC2"/>
    <property type="match status" value="1"/>
</dbReference>
<protein>
    <recommendedName>
        <fullName evidence="1">Metallo-beta-lactamase domain-containing protein</fullName>
    </recommendedName>
</protein>
<dbReference type="Gene3D" id="3.60.15.10">
    <property type="entry name" value="Ribonuclease Z/Hydroxyacylglutathione hydrolase-like"/>
    <property type="match status" value="1"/>
</dbReference>
<proteinExistence type="predicted"/>
<evidence type="ECO:0000259" key="1">
    <source>
        <dbReference type="Pfam" id="PF00753"/>
    </source>
</evidence>
<sequence length="370" mass="42976">MKITMMKAGYGDCFLIETKNNDGLPYNILVDGGTGDSYDGIEKNKDFILSYLREHKINLIVLTHIDDDHIKGVQRLFKDLLKNKYKELRLNIMKVIYNSPYATALYLKKAYVKPQKIEYKISNGNISATSAQSVEQLLCNMDKLTDEVIIVDDKEIKSRMNISEHGINIKFLSPSKETLEAYYKQYEIDIRKAEKNKVDKAKGNISKCKIMDDYKDTIEELKKKTDCEALTSYNRASIAFLLEEESTQERVLMLGDCDYDIVEKELRDLGYTENNKLKLEHVKLSHHGSIGTLKNSFLELIDCNNYLISTDGKSYSHPNKKTLARIWDNNENAKFYFNYEQLINKIFINALEDSYRLKCEKYKFIGERNE</sequence>
<dbReference type="Pfam" id="PF00753">
    <property type="entry name" value="Lactamase_B"/>
    <property type="match status" value="1"/>
</dbReference>